<protein>
    <recommendedName>
        <fullName evidence="4">Lipoprotein</fullName>
    </recommendedName>
</protein>
<evidence type="ECO:0000313" key="3">
    <source>
        <dbReference type="Proteomes" id="UP000503820"/>
    </source>
</evidence>
<sequence length="232" mass="25666">MKRYTFGCLLLACATLLAGCEAYRSQVPVPVTHKADWQFKMQSAGHWQVLAGDVADRILKAIGDRDDLLMKPLYVQPPNSRPFAMGFYKLLTSELVSRGMQVSLHRERDVVDVEFDVLSILHSSRAQRPPIGTFTSIAAGISVARALDSMAEWIPAAIGAGVLADFASGAITGVSNHEMLISVSMSYNNRYVVHTSSVYYINDPDFEQYVDPLAPGHFVQEFRSRPVRVTSQ</sequence>
<keyword evidence="1" id="KW-0732">Signal</keyword>
<feature type="signal peptide" evidence="1">
    <location>
        <begin position="1"/>
        <end position="18"/>
    </location>
</feature>
<feature type="chain" id="PRO_5029673731" description="Lipoprotein" evidence="1">
    <location>
        <begin position="19"/>
        <end position="232"/>
    </location>
</feature>
<name>A0A7J0BPV9_9BACT</name>
<dbReference type="Proteomes" id="UP000503820">
    <property type="component" value="Unassembled WGS sequence"/>
</dbReference>
<accession>A0A7J0BPV9</accession>
<dbReference type="AlphaFoldDB" id="A0A7J0BPV9"/>
<evidence type="ECO:0000256" key="1">
    <source>
        <dbReference type="SAM" id="SignalP"/>
    </source>
</evidence>
<dbReference type="EMBL" id="BLVP01000001">
    <property type="protein sequence ID" value="GFM35736.1"/>
    <property type="molecule type" value="Genomic_DNA"/>
</dbReference>
<proteinExistence type="predicted"/>
<dbReference type="PROSITE" id="PS51257">
    <property type="entry name" value="PROKAR_LIPOPROTEIN"/>
    <property type="match status" value="1"/>
</dbReference>
<gene>
    <name evidence="2" type="ORF">DSM19430T_04200</name>
</gene>
<dbReference type="RefSeq" id="WP_174408416.1">
    <property type="nucleotide sequence ID" value="NZ_BLVP01000001.1"/>
</dbReference>
<organism evidence="2 3">
    <name type="scientific">Desulfovibrio psychrotolerans</name>
    <dbReference type="NCBI Taxonomy" id="415242"/>
    <lineage>
        <taxon>Bacteria</taxon>
        <taxon>Pseudomonadati</taxon>
        <taxon>Thermodesulfobacteriota</taxon>
        <taxon>Desulfovibrionia</taxon>
        <taxon>Desulfovibrionales</taxon>
        <taxon>Desulfovibrionaceae</taxon>
        <taxon>Desulfovibrio</taxon>
    </lineage>
</organism>
<reference evidence="2 3" key="1">
    <citation type="submission" date="2020-05" db="EMBL/GenBank/DDBJ databases">
        <title>Draft genome sequence of Desulfovibrio psychrotolerans JS1T.</title>
        <authorList>
            <person name="Ueno A."/>
            <person name="Tamazawa S."/>
            <person name="Tamamura S."/>
            <person name="Murakami T."/>
            <person name="Kiyama T."/>
            <person name="Inomata H."/>
            <person name="Amano Y."/>
            <person name="Miyakawa K."/>
            <person name="Tamaki H."/>
            <person name="Naganuma T."/>
            <person name="Kaneko K."/>
        </authorList>
    </citation>
    <scope>NUCLEOTIDE SEQUENCE [LARGE SCALE GENOMIC DNA]</scope>
    <source>
        <strain evidence="2 3">JS1</strain>
    </source>
</reference>
<comment type="caution">
    <text evidence="2">The sequence shown here is derived from an EMBL/GenBank/DDBJ whole genome shotgun (WGS) entry which is preliminary data.</text>
</comment>
<evidence type="ECO:0008006" key="4">
    <source>
        <dbReference type="Google" id="ProtNLM"/>
    </source>
</evidence>
<keyword evidence="3" id="KW-1185">Reference proteome</keyword>
<evidence type="ECO:0000313" key="2">
    <source>
        <dbReference type="EMBL" id="GFM35736.1"/>
    </source>
</evidence>